<name>A0A933L4M1_9HYPH</name>
<accession>A0A933L4M1</accession>
<evidence type="ECO:0000313" key="4">
    <source>
        <dbReference type="Proteomes" id="UP000782610"/>
    </source>
</evidence>
<organism evidence="3 4">
    <name type="scientific">Devosia nanyangense</name>
    <dbReference type="NCBI Taxonomy" id="1228055"/>
    <lineage>
        <taxon>Bacteria</taxon>
        <taxon>Pseudomonadati</taxon>
        <taxon>Pseudomonadota</taxon>
        <taxon>Alphaproteobacteria</taxon>
        <taxon>Hyphomicrobiales</taxon>
        <taxon>Devosiaceae</taxon>
        <taxon>Devosia</taxon>
    </lineage>
</organism>
<dbReference type="Proteomes" id="UP000782610">
    <property type="component" value="Unassembled WGS sequence"/>
</dbReference>
<dbReference type="GO" id="GO:0003677">
    <property type="term" value="F:DNA binding"/>
    <property type="evidence" value="ECO:0007669"/>
    <property type="project" value="InterPro"/>
</dbReference>
<gene>
    <name evidence="3" type="ORF">HY834_19175</name>
</gene>
<feature type="domain" description="Restriction endonuclease type IV Mrr" evidence="2">
    <location>
        <begin position="420"/>
        <end position="530"/>
    </location>
</feature>
<keyword evidence="3" id="KW-0255">Endonuclease</keyword>
<dbReference type="GO" id="GO:0015666">
    <property type="term" value="F:restriction endodeoxyribonuclease activity"/>
    <property type="evidence" value="ECO:0007669"/>
    <property type="project" value="TreeGrafter"/>
</dbReference>
<dbReference type="PANTHER" id="PTHR30015:SF7">
    <property type="entry name" value="TYPE IV METHYL-DIRECTED RESTRICTION ENZYME ECOKMRR"/>
    <property type="match status" value="1"/>
</dbReference>
<dbReference type="Pfam" id="PF04471">
    <property type="entry name" value="Mrr_cat"/>
    <property type="match status" value="1"/>
</dbReference>
<dbReference type="Gene3D" id="3.40.1350.10">
    <property type="match status" value="1"/>
</dbReference>
<dbReference type="InterPro" id="IPR052906">
    <property type="entry name" value="Type_IV_Methyl-Rstrct_Enzyme"/>
</dbReference>
<reference evidence="3" key="1">
    <citation type="submission" date="2020-07" db="EMBL/GenBank/DDBJ databases">
        <title>Huge and variable diversity of episymbiotic CPR bacteria and DPANN archaea in groundwater ecosystems.</title>
        <authorList>
            <person name="He C.Y."/>
            <person name="Keren R."/>
            <person name="Whittaker M."/>
            <person name="Farag I.F."/>
            <person name="Doudna J."/>
            <person name="Cate J.H.D."/>
            <person name="Banfield J.F."/>
        </authorList>
    </citation>
    <scope>NUCLEOTIDE SEQUENCE</scope>
    <source>
        <strain evidence="3">NC_groundwater_1586_Pr3_B-0.1um_66_15</strain>
    </source>
</reference>
<keyword evidence="1" id="KW-0175">Coiled coil</keyword>
<comment type="caution">
    <text evidence="3">The sequence shown here is derived from an EMBL/GenBank/DDBJ whole genome shotgun (WGS) entry which is preliminary data.</text>
</comment>
<protein>
    <submittedName>
        <fullName evidence="3">Restriction endonuclease</fullName>
    </submittedName>
</protein>
<dbReference type="GO" id="GO:0009307">
    <property type="term" value="P:DNA restriction-modification system"/>
    <property type="evidence" value="ECO:0007669"/>
    <property type="project" value="InterPro"/>
</dbReference>
<dbReference type="InterPro" id="IPR011335">
    <property type="entry name" value="Restrct_endonuc-II-like"/>
</dbReference>
<feature type="coiled-coil region" evidence="1">
    <location>
        <begin position="29"/>
        <end position="87"/>
    </location>
</feature>
<dbReference type="EMBL" id="JACRAF010000063">
    <property type="protein sequence ID" value="MBI4923863.1"/>
    <property type="molecule type" value="Genomic_DNA"/>
</dbReference>
<dbReference type="InterPro" id="IPR011856">
    <property type="entry name" value="tRNA_endonuc-like_dom_sf"/>
</dbReference>
<sequence length="545" mass="61186">MARRIGFEQVLRASVREFSRQQRLSAQRAKAAEREANALVRQRQREATQTSRRFALNAKEQEKLDKLRYLETREQEVEAKNAALELRVEALSGVLEQTLLVDDAIDFNGLRINGAFEEQLLPSSLKTPEPQPDIRRHLAGLRQPSGIAKLFPWVRKAFERRLARAKDFARQELIDWQAREAERQAKLAELGIENTRRHHEFLGAQSARNAEVDGFEADCREADPEALVAYFSMVLERSEYPEGFPQNFSVALQQASRLLVVRYELPPPSIVPDVDEFRYVKTRDVIEGKPRKATDQKLLYSDAIAAVVLRTVHEIFESDVWGHVDVVAVNGMVKAVDAATGQDIEPCLVSVRTTREAFEVIDLRRINKAVCLRNLGAQVSRNPEEVQPVKPIVEFKMTDPRFVDQSDLVSELSSATNLMDLNPYEFEELVANLFGKMGLESKLTRASRDGGVDCVAFDPRPVLGGKVVIQAKRYRHVVGVSAVRDLYGTMMNEGASKGLLVTTSGYGPDAFQFAKDKPIELIDGGGLLYLLGEIGVEARIVMPTE</sequence>
<proteinExistence type="predicted"/>
<keyword evidence="3" id="KW-0378">Hydrolase</keyword>
<evidence type="ECO:0000313" key="3">
    <source>
        <dbReference type="EMBL" id="MBI4923863.1"/>
    </source>
</evidence>
<evidence type="ECO:0000259" key="2">
    <source>
        <dbReference type="Pfam" id="PF04471"/>
    </source>
</evidence>
<evidence type="ECO:0000256" key="1">
    <source>
        <dbReference type="SAM" id="Coils"/>
    </source>
</evidence>
<dbReference type="InterPro" id="IPR007560">
    <property type="entry name" value="Restrct_endonuc_IV_Mrr"/>
</dbReference>
<keyword evidence="3" id="KW-0540">Nuclease</keyword>
<dbReference type="SUPFAM" id="SSF52980">
    <property type="entry name" value="Restriction endonuclease-like"/>
    <property type="match status" value="1"/>
</dbReference>
<dbReference type="PANTHER" id="PTHR30015">
    <property type="entry name" value="MRR RESTRICTION SYSTEM PROTEIN"/>
    <property type="match status" value="1"/>
</dbReference>
<dbReference type="AlphaFoldDB" id="A0A933L4M1"/>